<gene>
    <name evidence="2" type="ORF">Bca52824_000732</name>
</gene>
<evidence type="ECO:0000313" key="2">
    <source>
        <dbReference type="EMBL" id="KAG2329552.1"/>
    </source>
</evidence>
<reference evidence="2 3" key="1">
    <citation type="submission" date="2020-02" db="EMBL/GenBank/DDBJ databases">
        <authorList>
            <person name="Ma Q."/>
            <person name="Huang Y."/>
            <person name="Song X."/>
            <person name="Pei D."/>
        </authorList>
    </citation>
    <scope>NUCLEOTIDE SEQUENCE [LARGE SCALE GENOMIC DNA]</scope>
    <source>
        <strain evidence="2">Sxm20200214</strain>
        <tissue evidence="2">Leaf</tissue>
    </source>
</reference>
<feature type="compositionally biased region" description="Polar residues" evidence="1">
    <location>
        <begin position="131"/>
        <end position="143"/>
    </location>
</feature>
<protein>
    <submittedName>
        <fullName evidence="2">Uncharacterized protein</fullName>
    </submittedName>
</protein>
<feature type="region of interest" description="Disordered" evidence="1">
    <location>
        <begin position="119"/>
        <end position="160"/>
    </location>
</feature>
<keyword evidence="3" id="KW-1185">Reference proteome</keyword>
<dbReference type="EMBL" id="JAAMPC010000001">
    <property type="protein sequence ID" value="KAG2329552.1"/>
    <property type="molecule type" value="Genomic_DNA"/>
</dbReference>
<accession>A0A8X7WHR2</accession>
<comment type="caution">
    <text evidence="2">The sequence shown here is derived from an EMBL/GenBank/DDBJ whole genome shotgun (WGS) entry which is preliminary data.</text>
</comment>
<feature type="compositionally biased region" description="Basic and acidic residues" evidence="1">
    <location>
        <begin position="144"/>
        <end position="159"/>
    </location>
</feature>
<name>A0A8X7WHR2_BRACI</name>
<dbReference type="Proteomes" id="UP000886595">
    <property type="component" value="Unassembled WGS sequence"/>
</dbReference>
<dbReference type="AlphaFoldDB" id="A0A8X7WHR2"/>
<sequence length="255" mass="27551">MSNPLHSCVSSFCYCRKSTLETSNQVAIEVDVAETIRVSGLASKVSALESAISSLQGIEGRMNMIITSSLKAFEETVMKVVSDSYNKMLSNVLGGDDHAYTNGGAADAVRRVIASLDEESAGAEAPKGDLNKSTSSVDPLINTTDHRDLDESDSEELHASDNLVPSEVECPSFSIGLTQDETSDNVVNAQPIEFVLPEELGADIPAEPRKSKRPKTVPTAYTDFQCDPKIVVQHSLLPELETLFTDVQKRVLAME</sequence>
<organism evidence="2 3">
    <name type="scientific">Brassica carinata</name>
    <name type="common">Ethiopian mustard</name>
    <name type="synonym">Abyssinian cabbage</name>
    <dbReference type="NCBI Taxonomy" id="52824"/>
    <lineage>
        <taxon>Eukaryota</taxon>
        <taxon>Viridiplantae</taxon>
        <taxon>Streptophyta</taxon>
        <taxon>Embryophyta</taxon>
        <taxon>Tracheophyta</taxon>
        <taxon>Spermatophyta</taxon>
        <taxon>Magnoliopsida</taxon>
        <taxon>eudicotyledons</taxon>
        <taxon>Gunneridae</taxon>
        <taxon>Pentapetalae</taxon>
        <taxon>rosids</taxon>
        <taxon>malvids</taxon>
        <taxon>Brassicales</taxon>
        <taxon>Brassicaceae</taxon>
        <taxon>Brassiceae</taxon>
        <taxon>Brassica</taxon>
    </lineage>
</organism>
<evidence type="ECO:0000313" key="3">
    <source>
        <dbReference type="Proteomes" id="UP000886595"/>
    </source>
</evidence>
<proteinExistence type="predicted"/>
<evidence type="ECO:0000256" key="1">
    <source>
        <dbReference type="SAM" id="MobiDB-lite"/>
    </source>
</evidence>